<dbReference type="NCBIfam" id="NF002074">
    <property type="entry name" value="PRK00913.1-4"/>
    <property type="match status" value="1"/>
</dbReference>
<keyword evidence="4 8" id="KW-0031">Aminopeptidase</keyword>
<dbReference type="Pfam" id="PF02789">
    <property type="entry name" value="Peptidase_M17_N"/>
    <property type="match status" value="1"/>
</dbReference>
<sequence>MKASIVKGDVLDLACGALIVGVFKDSLTPSAQALDKASGGLVSKWMESGDIHGCVGKCAEFFGFPGAKAERVIFVGLGKKGKARELPRILKLGLEKAYLGKEVVITCLEWLPDEIPEWIAQTAGRIACNAFDRPRNYKTKDIDWKKPKKIELFVPDGNEDIETAFLEGFTVGEGVRRTKEYGDMPANICTPKFMAQECMQLGEEFGLDVSVYDEKALEKLGMGCLLGVARGSHQPARMVIMEYHGGKKGEAPVALIGKGLTFDSGGISLKPGKGMDEMKYDMCGAASMIGAITTAAELKLKVNIVAALGFTENMPGSAATKPGDILKSYSGKTVEILNTDAEGRLVLCDLLSFVKDKFKPKCMVDAATLTGACIIALGNDISGLFANDEEMAVSMLMAGDASLDPCWRLPLDISFTNSLRSNFADLANISDGRGAGSSTAAAFLEEFVGDTPWAHLDIAGTAWKSGKEKGATGRPVPLLISFLKDLDIE</sequence>
<comment type="cofactor">
    <cofactor evidence="8">
        <name>Mn(2+)</name>
        <dbReference type="ChEBI" id="CHEBI:29035"/>
    </cofactor>
    <text evidence="8">Binds 2 manganese ions per subunit.</text>
</comment>
<comment type="similarity">
    <text evidence="3 8">Belongs to the peptidase M17 family.</text>
</comment>
<dbReference type="Pfam" id="PF00883">
    <property type="entry name" value="Peptidase_M17"/>
    <property type="match status" value="1"/>
</dbReference>
<evidence type="ECO:0000259" key="9">
    <source>
        <dbReference type="PROSITE" id="PS00631"/>
    </source>
</evidence>
<reference evidence="10 11" key="1">
    <citation type="submission" date="2019-12" db="EMBL/GenBank/DDBJ databases">
        <title>Microbes associate with the intestines of laboratory mice.</title>
        <authorList>
            <person name="Navarre W."/>
            <person name="Wong E."/>
        </authorList>
    </citation>
    <scope>NUCLEOTIDE SEQUENCE [LARGE SCALE GENOMIC DNA]</scope>
    <source>
        <strain evidence="10 11">NM82_D38</strain>
    </source>
</reference>
<dbReference type="GO" id="GO:0006508">
    <property type="term" value="P:proteolysis"/>
    <property type="evidence" value="ECO:0007669"/>
    <property type="project" value="UniProtKB-KW"/>
</dbReference>
<feature type="domain" description="Cytosol aminopeptidase" evidence="9">
    <location>
        <begin position="338"/>
        <end position="345"/>
    </location>
</feature>
<dbReference type="GO" id="GO:0005737">
    <property type="term" value="C:cytoplasm"/>
    <property type="evidence" value="ECO:0007669"/>
    <property type="project" value="UniProtKB-SubCell"/>
</dbReference>
<dbReference type="InterPro" id="IPR043472">
    <property type="entry name" value="Macro_dom-like"/>
</dbReference>
<evidence type="ECO:0000256" key="6">
    <source>
        <dbReference type="ARBA" id="ARBA00022801"/>
    </source>
</evidence>
<dbReference type="CDD" id="cd00433">
    <property type="entry name" value="Peptidase_M17"/>
    <property type="match status" value="1"/>
</dbReference>
<feature type="binding site" evidence="8">
    <location>
        <position position="342"/>
    </location>
    <ligand>
        <name>Mn(2+)</name>
        <dbReference type="ChEBI" id="CHEBI:29035"/>
        <label>1</label>
    </ligand>
</feature>
<keyword evidence="11" id="KW-1185">Reference proteome</keyword>
<dbReference type="Gene3D" id="3.40.630.10">
    <property type="entry name" value="Zn peptidases"/>
    <property type="match status" value="1"/>
</dbReference>
<dbReference type="PRINTS" id="PR00481">
    <property type="entry name" value="LAMNOPPTDASE"/>
</dbReference>
<dbReference type="OrthoDB" id="9809354at2"/>
<keyword evidence="8" id="KW-0479">Metal-binding</keyword>
<dbReference type="EMBL" id="WSRP01000005">
    <property type="protein sequence ID" value="MVX56090.1"/>
    <property type="molecule type" value="Genomic_DNA"/>
</dbReference>
<dbReference type="InterPro" id="IPR011356">
    <property type="entry name" value="Leucine_aapep/pepB"/>
</dbReference>
<feature type="binding site" evidence="8">
    <location>
        <position position="281"/>
    </location>
    <ligand>
        <name>Mn(2+)</name>
        <dbReference type="ChEBI" id="CHEBI:29035"/>
        <label>2</label>
    </ligand>
</feature>
<dbReference type="AlphaFoldDB" id="A0A6L6YEN0"/>
<dbReference type="GO" id="GO:0070006">
    <property type="term" value="F:metalloaminopeptidase activity"/>
    <property type="evidence" value="ECO:0007669"/>
    <property type="project" value="InterPro"/>
</dbReference>
<dbReference type="PANTHER" id="PTHR11963">
    <property type="entry name" value="LEUCINE AMINOPEPTIDASE-RELATED"/>
    <property type="match status" value="1"/>
</dbReference>
<feature type="binding site" evidence="8">
    <location>
        <position position="342"/>
    </location>
    <ligand>
        <name>Mn(2+)</name>
        <dbReference type="ChEBI" id="CHEBI:29035"/>
        <label>2</label>
    </ligand>
</feature>
<evidence type="ECO:0000313" key="10">
    <source>
        <dbReference type="EMBL" id="MVX56090.1"/>
    </source>
</evidence>
<dbReference type="InterPro" id="IPR023042">
    <property type="entry name" value="Peptidase_M17_leu_NH2_pept"/>
</dbReference>
<comment type="subcellular location">
    <subcellularLocation>
        <location evidence="8">Cytoplasm</location>
    </subcellularLocation>
</comment>
<evidence type="ECO:0000256" key="2">
    <source>
        <dbReference type="ARBA" id="ARBA00000967"/>
    </source>
</evidence>
<comment type="catalytic activity">
    <reaction evidence="2 8">
        <text>Release of an N-terminal amino acid, preferentially leucine, but not glutamic or aspartic acids.</text>
        <dbReference type="EC" id="3.4.11.10"/>
    </reaction>
</comment>
<dbReference type="PROSITE" id="PS00631">
    <property type="entry name" value="CYTOSOL_AP"/>
    <property type="match status" value="1"/>
</dbReference>
<evidence type="ECO:0000256" key="3">
    <source>
        <dbReference type="ARBA" id="ARBA00009528"/>
    </source>
</evidence>
<dbReference type="InterPro" id="IPR008283">
    <property type="entry name" value="Peptidase_M17_N"/>
</dbReference>
<evidence type="ECO:0000256" key="8">
    <source>
        <dbReference type="HAMAP-Rule" id="MF_00181"/>
    </source>
</evidence>
<evidence type="ECO:0000256" key="5">
    <source>
        <dbReference type="ARBA" id="ARBA00022670"/>
    </source>
</evidence>
<dbReference type="Gene3D" id="3.40.220.10">
    <property type="entry name" value="Leucine Aminopeptidase, subunit E, domain 1"/>
    <property type="match status" value="1"/>
</dbReference>
<dbReference type="PANTHER" id="PTHR11963:SF23">
    <property type="entry name" value="CYTOSOL AMINOPEPTIDASE"/>
    <property type="match status" value="1"/>
</dbReference>
<organism evidence="10 11">
    <name type="scientific">Parasutterella muris</name>
    <dbReference type="NCBI Taxonomy" id="2565572"/>
    <lineage>
        <taxon>Bacteria</taxon>
        <taxon>Pseudomonadati</taxon>
        <taxon>Pseudomonadota</taxon>
        <taxon>Betaproteobacteria</taxon>
        <taxon>Burkholderiales</taxon>
        <taxon>Sutterellaceae</taxon>
        <taxon>Parasutterella</taxon>
    </lineage>
</organism>
<comment type="caution">
    <text evidence="10">The sequence shown here is derived from an EMBL/GenBank/DDBJ whole genome shotgun (WGS) entry which is preliminary data.</text>
</comment>
<protein>
    <recommendedName>
        <fullName evidence="8">Probable cytosol aminopeptidase</fullName>
        <ecNumber evidence="8">3.4.11.1</ecNumber>
    </recommendedName>
    <alternativeName>
        <fullName evidence="8">Leucine aminopeptidase</fullName>
        <shortName evidence="8">LAP</shortName>
        <ecNumber evidence="8">3.4.11.10</ecNumber>
    </alternativeName>
    <alternativeName>
        <fullName evidence="8">Leucyl aminopeptidase</fullName>
    </alternativeName>
</protein>
<evidence type="ECO:0000256" key="4">
    <source>
        <dbReference type="ARBA" id="ARBA00022438"/>
    </source>
</evidence>
<dbReference type="SUPFAM" id="SSF52949">
    <property type="entry name" value="Macro domain-like"/>
    <property type="match status" value="1"/>
</dbReference>
<proteinExistence type="inferred from homology"/>
<feature type="binding site" evidence="8">
    <location>
        <position position="258"/>
    </location>
    <ligand>
        <name>Mn(2+)</name>
        <dbReference type="ChEBI" id="CHEBI:29035"/>
        <label>2</label>
    </ligand>
</feature>
<gene>
    <name evidence="8" type="primary">pepA</name>
    <name evidence="10" type="ORF">E5987_02575</name>
</gene>
<dbReference type="EC" id="3.4.11.1" evidence="8"/>
<dbReference type="EC" id="3.4.11.10" evidence="8"/>
<dbReference type="GO" id="GO:0030145">
    <property type="term" value="F:manganese ion binding"/>
    <property type="evidence" value="ECO:0007669"/>
    <property type="project" value="UniProtKB-UniRule"/>
</dbReference>
<evidence type="ECO:0000313" key="11">
    <source>
        <dbReference type="Proteomes" id="UP000472580"/>
    </source>
</evidence>
<dbReference type="HAMAP" id="MF_00181">
    <property type="entry name" value="Cytosol_peptidase_M17"/>
    <property type="match status" value="1"/>
</dbReference>
<feature type="active site" evidence="8">
    <location>
        <position position="270"/>
    </location>
</feature>
<dbReference type="SUPFAM" id="SSF53187">
    <property type="entry name" value="Zn-dependent exopeptidases"/>
    <property type="match status" value="1"/>
</dbReference>
<dbReference type="Proteomes" id="UP000472580">
    <property type="component" value="Unassembled WGS sequence"/>
</dbReference>
<dbReference type="RefSeq" id="WP_160334522.1">
    <property type="nucleotide sequence ID" value="NZ_CALPCR010000027.1"/>
</dbReference>
<keyword evidence="5 8" id="KW-0645">Protease</keyword>
<evidence type="ECO:0000256" key="1">
    <source>
        <dbReference type="ARBA" id="ARBA00000135"/>
    </source>
</evidence>
<feature type="binding site" evidence="8">
    <location>
        <position position="263"/>
    </location>
    <ligand>
        <name>Mn(2+)</name>
        <dbReference type="ChEBI" id="CHEBI:29035"/>
        <label>1</label>
    </ligand>
</feature>
<evidence type="ECO:0000256" key="7">
    <source>
        <dbReference type="ARBA" id="ARBA00023211"/>
    </source>
</evidence>
<feature type="binding site" evidence="8">
    <location>
        <position position="340"/>
    </location>
    <ligand>
        <name>Mn(2+)</name>
        <dbReference type="ChEBI" id="CHEBI:29035"/>
        <label>1</label>
    </ligand>
</feature>
<keyword evidence="6 8" id="KW-0378">Hydrolase</keyword>
<comment type="catalytic activity">
    <reaction evidence="1 8">
        <text>Release of an N-terminal amino acid, Xaa-|-Yaa-, in which Xaa is preferably Leu, but may be other amino acids including Pro although not Arg or Lys, and Yaa may be Pro. Amino acid amides and methyl esters are also readily hydrolyzed, but rates on arylamides are exceedingly low.</text>
        <dbReference type="EC" id="3.4.11.1"/>
    </reaction>
</comment>
<keyword evidence="8" id="KW-0963">Cytoplasm</keyword>
<name>A0A6L6YEN0_9BURK</name>
<feature type="binding site" evidence="8">
    <location>
        <position position="263"/>
    </location>
    <ligand>
        <name>Mn(2+)</name>
        <dbReference type="ChEBI" id="CHEBI:29035"/>
        <label>2</label>
    </ligand>
</feature>
<comment type="function">
    <text evidence="8">Presumably involved in the processing and regular turnover of intracellular proteins. Catalyzes the removal of unsubstituted N-terminal amino acids from various peptides.</text>
</comment>
<dbReference type="InterPro" id="IPR000819">
    <property type="entry name" value="Peptidase_M17_C"/>
</dbReference>
<accession>A0A6L6YEN0</accession>
<keyword evidence="7 8" id="KW-0464">Manganese</keyword>
<feature type="active site" evidence="8">
    <location>
        <position position="344"/>
    </location>
</feature>